<feature type="binding site" evidence="7">
    <location>
        <position position="150"/>
    </location>
    <ligand>
        <name>substrate</name>
    </ligand>
</feature>
<evidence type="ECO:0000259" key="9">
    <source>
        <dbReference type="Pfam" id="PF02749"/>
    </source>
</evidence>
<comment type="pathway">
    <text evidence="1 6">Cofactor biosynthesis; NAD(+) biosynthesis; nicotinate D-ribonucleotide from quinolinate: step 1/1.</text>
</comment>
<feature type="binding site" evidence="7">
    <location>
        <begin position="126"/>
        <end position="128"/>
    </location>
    <ligand>
        <name>substrate</name>
    </ligand>
</feature>
<keyword evidence="4 6" id="KW-0328">Glycosyltransferase</keyword>
<feature type="binding site" evidence="7">
    <location>
        <position position="160"/>
    </location>
    <ligand>
        <name>substrate</name>
    </ligand>
</feature>
<dbReference type="SUPFAM" id="SSF51690">
    <property type="entry name" value="Nicotinate/Quinolinate PRTase C-terminal domain-like"/>
    <property type="match status" value="1"/>
</dbReference>
<evidence type="ECO:0000256" key="6">
    <source>
        <dbReference type="PIRNR" id="PIRNR006250"/>
    </source>
</evidence>
<feature type="domain" description="Quinolinate phosphoribosyl transferase N-terminal" evidence="9">
    <location>
        <begin position="19"/>
        <end position="101"/>
    </location>
</feature>
<dbReference type="GO" id="GO:0005737">
    <property type="term" value="C:cytoplasm"/>
    <property type="evidence" value="ECO:0007669"/>
    <property type="project" value="TreeGrafter"/>
</dbReference>
<dbReference type="Gene3D" id="3.20.20.70">
    <property type="entry name" value="Aldolase class I"/>
    <property type="match status" value="1"/>
</dbReference>
<dbReference type="InterPro" id="IPR013785">
    <property type="entry name" value="Aldolase_TIM"/>
</dbReference>
<feature type="binding site" evidence="7">
    <location>
        <position position="91"/>
    </location>
    <ligand>
        <name>substrate</name>
    </ligand>
</feature>
<reference evidence="10 11" key="1">
    <citation type="journal article" date="2019" name="Nat. Microbiol.">
        <title>Wide diversity of methane and short-chain alkane metabolisms in uncultured archaea.</title>
        <authorList>
            <person name="Borrel G."/>
            <person name="Adam P.S."/>
            <person name="McKay L.J."/>
            <person name="Chen L.X."/>
            <person name="Sierra-Garcia I.N."/>
            <person name="Sieber C.M."/>
            <person name="Letourneur Q."/>
            <person name="Ghozlane A."/>
            <person name="Andersen G.L."/>
            <person name="Li W.J."/>
            <person name="Hallam S.J."/>
            <person name="Muyzer G."/>
            <person name="de Oliveira V.M."/>
            <person name="Inskeep W.P."/>
            <person name="Banfield J.F."/>
            <person name="Gribaldo S."/>
        </authorList>
    </citation>
    <scope>NUCLEOTIDE SEQUENCE [LARGE SCALE GENOMIC DNA]</scope>
    <source>
        <strain evidence="10">NM1b</strain>
    </source>
</reference>
<dbReference type="PIRSF" id="PIRSF006250">
    <property type="entry name" value="NadC_ModD"/>
    <property type="match status" value="1"/>
</dbReference>
<evidence type="ECO:0000256" key="1">
    <source>
        <dbReference type="ARBA" id="ARBA00004893"/>
    </source>
</evidence>
<evidence type="ECO:0000256" key="5">
    <source>
        <dbReference type="ARBA" id="ARBA00022679"/>
    </source>
</evidence>
<dbReference type="FunFam" id="3.20.20.70:FF:000030">
    <property type="entry name" value="Nicotinate-nucleotide pyrophosphorylase, carboxylating"/>
    <property type="match status" value="1"/>
</dbReference>
<dbReference type="PANTHER" id="PTHR32179:SF3">
    <property type="entry name" value="NICOTINATE-NUCLEOTIDE PYROPHOSPHORYLASE [CARBOXYLATING]"/>
    <property type="match status" value="1"/>
</dbReference>
<dbReference type="GO" id="GO:0004514">
    <property type="term" value="F:nicotinate-nucleotide diphosphorylase (carboxylating) activity"/>
    <property type="evidence" value="ECO:0007669"/>
    <property type="project" value="UniProtKB-EC"/>
</dbReference>
<proteinExistence type="inferred from homology"/>
<dbReference type="Proteomes" id="UP000320766">
    <property type="component" value="Unassembled WGS sequence"/>
</dbReference>
<feature type="binding site" evidence="7">
    <location>
        <position position="188"/>
    </location>
    <ligand>
        <name>substrate</name>
    </ligand>
</feature>
<dbReference type="EMBL" id="RXIL01000046">
    <property type="protein sequence ID" value="RZN71058.1"/>
    <property type="molecule type" value="Genomic_DNA"/>
</dbReference>
<comment type="similarity">
    <text evidence="2 6">Belongs to the NadC/ModD family.</text>
</comment>
<evidence type="ECO:0000259" key="8">
    <source>
        <dbReference type="Pfam" id="PF01729"/>
    </source>
</evidence>
<dbReference type="CDD" id="cd01572">
    <property type="entry name" value="QPRTase"/>
    <property type="match status" value="1"/>
</dbReference>
<feature type="domain" description="Quinolinate phosphoribosyl transferase C-terminal" evidence="8">
    <location>
        <begin position="103"/>
        <end position="273"/>
    </location>
</feature>
<evidence type="ECO:0000313" key="10">
    <source>
        <dbReference type="EMBL" id="RZN71058.1"/>
    </source>
</evidence>
<evidence type="ECO:0000256" key="3">
    <source>
        <dbReference type="ARBA" id="ARBA00022642"/>
    </source>
</evidence>
<comment type="catalytic activity">
    <reaction evidence="6">
        <text>nicotinate beta-D-ribonucleotide + CO2 + diphosphate = quinolinate + 5-phospho-alpha-D-ribose 1-diphosphate + 2 H(+)</text>
        <dbReference type="Rhea" id="RHEA:12733"/>
        <dbReference type="ChEBI" id="CHEBI:15378"/>
        <dbReference type="ChEBI" id="CHEBI:16526"/>
        <dbReference type="ChEBI" id="CHEBI:29959"/>
        <dbReference type="ChEBI" id="CHEBI:33019"/>
        <dbReference type="ChEBI" id="CHEBI:57502"/>
        <dbReference type="ChEBI" id="CHEBI:58017"/>
        <dbReference type="EC" id="2.4.2.19"/>
    </reaction>
</comment>
<accession>A0A520KXQ8</accession>
<dbReference type="EC" id="2.4.2.19" evidence="6"/>
<keyword evidence="5 6" id="KW-0808">Transferase</keyword>
<dbReference type="PANTHER" id="PTHR32179">
    <property type="entry name" value="NICOTINATE-NUCLEOTIDE PYROPHOSPHORYLASE [CARBOXYLATING]"/>
    <property type="match status" value="1"/>
</dbReference>
<dbReference type="UniPathway" id="UPA00253">
    <property type="reaction ID" value="UER00331"/>
</dbReference>
<gene>
    <name evidence="10" type="primary">nadC</name>
    <name evidence="10" type="ORF">EF807_02600</name>
</gene>
<dbReference type="Gene3D" id="3.90.1170.20">
    <property type="entry name" value="Quinolinate phosphoribosyl transferase, N-terminal domain"/>
    <property type="match status" value="1"/>
</dbReference>
<comment type="caution">
    <text evidence="10">The sequence shown here is derived from an EMBL/GenBank/DDBJ whole genome shotgun (WGS) entry which is preliminary data.</text>
</comment>
<dbReference type="NCBIfam" id="TIGR00078">
    <property type="entry name" value="nadC"/>
    <property type="match status" value="1"/>
</dbReference>
<feature type="binding site" evidence="7">
    <location>
        <begin position="258"/>
        <end position="260"/>
    </location>
    <ligand>
        <name>substrate</name>
    </ligand>
</feature>
<evidence type="ECO:0000256" key="7">
    <source>
        <dbReference type="PIRSR" id="PIRSR006250-1"/>
    </source>
</evidence>
<dbReference type="Pfam" id="PF02749">
    <property type="entry name" value="QRPTase_N"/>
    <property type="match status" value="1"/>
</dbReference>
<evidence type="ECO:0000313" key="11">
    <source>
        <dbReference type="Proteomes" id="UP000320766"/>
    </source>
</evidence>
<keyword evidence="3 6" id="KW-0662">Pyridine nucleotide biosynthesis</keyword>
<dbReference type="SUPFAM" id="SSF54675">
    <property type="entry name" value="Nicotinate/Quinolinate PRTase N-terminal domain-like"/>
    <property type="match status" value="1"/>
</dbReference>
<feature type="binding site" evidence="7">
    <location>
        <position position="209"/>
    </location>
    <ligand>
        <name>substrate</name>
    </ligand>
</feature>
<protein>
    <recommendedName>
        <fullName evidence="6">Nicotinate-nucleotide pyrophosphorylase [carboxylating]</fullName>
        <ecNumber evidence="6">2.4.2.19</ecNumber>
    </recommendedName>
    <alternativeName>
        <fullName evidence="6">Quinolinate phosphoribosyltransferase [decarboxylating]</fullName>
    </alternativeName>
</protein>
<dbReference type="InterPro" id="IPR004393">
    <property type="entry name" value="NadC"/>
</dbReference>
<dbReference type="InterPro" id="IPR037128">
    <property type="entry name" value="Quinolinate_PRibosylTase_N_sf"/>
</dbReference>
<dbReference type="InterPro" id="IPR036068">
    <property type="entry name" value="Nicotinate_pribotase-like_C"/>
</dbReference>
<comment type="subunit">
    <text evidence="6">Hexamer formed by 3 homodimers.</text>
</comment>
<dbReference type="GO" id="GO:0009435">
    <property type="term" value="P:NAD+ biosynthetic process"/>
    <property type="evidence" value="ECO:0007669"/>
    <property type="project" value="UniProtKB-UniPathway"/>
</dbReference>
<dbReference type="Pfam" id="PF01729">
    <property type="entry name" value="QRPTase_C"/>
    <property type="match status" value="1"/>
</dbReference>
<dbReference type="InterPro" id="IPR022412">
    <property type="entry name" value="Quinolinate_PRibosylTrfase_N"/>
</dbReference>
<name>A0A520KXQ8_9EURY</name>
<dbReference type="AlphaFoldDB" id="A0A520KXQ8"/>
<dbReference type="InterPro" id="IPR027277">
    <property type="entry name" value="NadC/ModD"/>
</dbReference>
<dbReference type="GO" id="GO:0034213">
    <property type="term" value="P:quinolinate catabolic process"/>
    <property type="evidence" value="ECO:0007669"/>
    <property type="project" value="TreeGrafter"/>
</dbReference>
<sequence length="278" mass="30761">MPILKKLLEFIEEDAPYGDITSSIIEPDTLVAAKIYSKEACVLAGIEETVELMRYYKIDVKVLVGDGEEIDGESDICILKGDARGILLIERTVLNLLSRMSGIATLTRRLKKIIDEDGLGVKIAATRKTCPGLRYFDKRSVEIGGGYAHRMGLSDAILIKDNHIAVVELERAIASAKKKYFTKKIEVEVKTPEEALKAATLGADIVMLDNFQPDRIKKAEELLTKNKIRKEIILEASGNITPQNLLDYARSGVDVISLGFLTHSVRGIDFSLEITKVL</sequence>
<comment type="function">
    <text evidence="6">Involved in the catabolism of quinolinic acid (QA).</text>
</comment>
<evidence type="ECO:0000256" key="4">
    <source>
        <dbReference type="ARBA" id="ARBA00022676"/>
    </source>
</evidence>
<organism evidence="10 11">
    <name type="scientific">Candidatus Methanolliviera hydrocarbonicum</name>
    <dbReference type="NCBI Taxonomy" id="2491085"/>
    <lineage>
        <taxon>Archaea</taxon>
        <taxon>Methanobacteriati</taxon>
        <taxon>Methanobacteriota</taxon>
        <taxon>Candidatus Methanoliparia</taxon>
        <taxon>Candidatus Methanoliparales</taxon>
        <taxon>Candidatus Methanollivieraceae</taxon>
        <taxon>Candidatus Methanolliviera</taxon>
    </lineage>
</organism>
<dbReference type="InterPro" id="IPR002638">
    <property type="entry name" value="Quinolinate_PRibosylTrfase_C"/>
</dbReference>
<evidence type="ECO:0000256" key="2">
    <source>
        <dbReference type="ARBA" id="ARBA00009400"/>
    </source>
</evidence>
<feature type="binding site" evidence="7">
    <location>
        <begin position="237"/>
        <end position="239"/>
    </location>
    <ligand>
        <name>substrate</name>
    </ligand>
</feature>